<evidence type="ECO:0000313" key="1">
    <source>
        <dbReference type="EMBL" id="QHZ52542.1"/>
    </source>
</evidence>
<dbReference type="RefSeq" id="WP_036654753.1">
    <property type="nucleotide sequence ID" value="NZ_CP019687.1"/>
</dbReference>
<reference evidence="1 2" key="1">
    <citation type="journal article" date="2020" name="Int. J. Med. Microbiol.">
        <title>Discovery of Paenibacillus larvae ERIC V: Phenotypic and genomic comparison to genotypes ERIC I-IV reveal different inventories of virulence factors which correlate with epidemiological prevalences of American Foulbrood.</title>
        <authorList>
            <person name="Beims H."/>
            <person name="Bunk B."/>
            <person name="Erler S."/>
            <person name="Mohr K.I."/>
            <person name="Sproer C."/>
            <person name="Pradella S."/>
            <person name="Gunther G."/>
            <person name="Rohde M."/>
            <person name="von der Ohe W."/>
            <person name="Steinert M."/>
        </authorList>
    </citation>
    <scope>NUCLEOTIDE SEQUENCE [LARGE SCALE GENOMIC DNA]</scope>
    <source>
        <strain evidence="1">Eric_V</strain>
    </source>
</reference>
<name>A0A6C0QV27_9BACL</name>
<organism evidence="1 2">
    <name type="scientific">Paenibacillus larvae subsp. larvae</name>
    <dbReference type="NCBI Taxonomy" id="147375"/>
    <lineage>
        <taxon>Bacteria</taxon>
        <taxon>Bacillati</taxon>
        <taxon>Bacillota</taxon>
        <taxon>Bacilli</taxon>
        <taxon>Bacillales</taxon>
        <taxon>Paenibacillaceae</taxon>
        <taxon>Paenibacillus</taxon>
    </lineage>
</organism>
<protein>
    <submittedName>
        <fullName evidence="1">Uncharacterized protein</fullName>
    </submittedName>
</protein>
<gene>
    <name evidence="1" type="ORF">ERICV_03431</name>
</gene>
<accession>A0A6C0QV27</accession>
<sequence>MEKIDPYEVFTPTQVNVISCALIGRVVEIKSRIEFFENTHDEAQVGVCRSLLKDILETCKLFNLPVDGKK</sequence>
<proteinExistence type="predicted"/>
<evidence type="ECO:0000313" key="2">
    <source>
        <dbReference type="Proteomes" id="UP000464330"/>
    </source>
</evidence>
<dbReference type="Proteomes" id="UP000464330">
    <property type="component" value="Chromosome"/>
</dbReference>
<dbReference type="AlphaFoldDB" id="A0A6C0QV27"/>
<dbReference type="EMBL" id="CP019717">
    <property type="protein sequence ID" value="QHZ52542.1"/>
    <property type="molecule type" value="Genomic_DNA"/>
</dbReference>